<dbReference type="InterPro" id="IPR017970">
    <property type="entry name" value="Homeobox_CS"/>
</dbReference>
<dbReference type="Pfam" id="PF10525">
    <property type="entry name" value="Engrail_1_C_sig"/>
    <property type="match status" value="1"/>
</dbReference>
<keyword evidence="2" id="KW-0217">Developmental protein</keyword>
<evidence type="ECO:0000259" key="10">
    <source>
        <dbReference type="PROSITE" id="PS50071"/>
    </source>
</evidence>
<dbReference type="SUPFAM" id="SSF46689">
    <property type="entry name" value="Homeodomain-like"/>
    <property type="match status" value="1"/>
</dbReference>
<evidence type="ECO:0000313" key="11">
    <source>
        <dbReference type="EMBL" id="OXA37276.1"/>
    </source>
</evidence>
<keyword evidence="3 6" id="KW-0238">DNA-binding</keyword>
<feature type="compositionally biased region" description="Low complexity" evidence="9">
    <location>
        <begin position="321"/>
        <end position="335"/>
    </location>
</feature>
<comment type="caution">
    <text evidence="11">The sequence shown here is derived from an EMBL/GenBank/DDBJ whole genome shotgun (WGS) entry which is preliminary data.</text>
</comment>
<feature type="compositionally biased region" description="Polar residues" evidence="9">
    <location>
        <begin position="150"/>
        <end position="159"/>
    </location>
</feature>
<dbReference type="InterPro" id="IPR000747">
    <property type="entry name" value="HD_engrailed"/>
</dbReference>
<feature type="region of interest" description="Disordered" evidence="9">
    <location>
        <begin position="397"/>
        <end position="422"/>
    </location>
</feature>
<evidence type="ECO:0000256" key="5">
    <source>
        <dbReference type="ARBA" id="ARBA00023242"/>
    </source>
</evidence>
<dbReference type="CDD" id="cd00086">
    <property type="entry name" value="homeodomain"/>
    <property type="match status" value="1"/>
</dbReference>
<dbReference type="InterPro" id="IPR019549">
    <property type="entry name" value="Homeobox-engrailed_C-terminal"/>
</dbReference>
<dbReference type="InterPro" id="IPR020479">
    <property type="entry name" value="HD_metazoa"/>
</dbReference>
<dbReference type="InterPro" id="IPR001356">
    <property type="entry name" value="HD"/>
</dbReference>
<dbReference type="InterPro" id="IPR009057">
    <property type="entry name" value="Homeodomain-like_sf"/>
</dbReference>
<dbReference type="OrthoDB" id="6159439at2759"/>
<dbReference type="PROSITE" id="PS00033">
    <property type="entry name" value="ENGRAILED"/>
    <property type="match status" value="1"/>
</dbReference>
<dbReference type="PRINTS" id="PR00024">
    <property type="entry name" value="HOMEOBOX"/>
</dbReference>
<dbReference type="GO" id="GO:0030182">
    <property type="term" value="P:neuron differentiation"/>
    <property type="evidence" value="ECO:0007669"/>
    <property type="project" value="TreeGrafter"/>
</dbReference>
<protein>
    <recommendedName>
        <fullName evidence="8">Homeobox protein engrailed-like</fullName>
    </recommendedName>
</protein>
<dbReference type="Pfam" id="PF00046">
    <property type="entry name" value="Homeodomain"/>
    <property type="match status" value="1"/>
</dbReference>
<name>A0A226CZ15_FOLCA</name>
<dbReference type="InterPro" id="IPR019737">
    <property type="entry name" value="Homeobox-engrailed_CS"/>
</dbReference>
<evidence type="ECO:0000256" key="6">
    <source>
        <dbReference type="PROSITE-ProRule" id="PRU00108"/>
    </source>
</evidence>
<dbReference type="PROSITE" id="PS50071">
    <property type="entry name" value="HOMEOBOX_2"/>
    <property type="match status" value="1"/>
</dbReference>
<dbReference type="AlphaFoldDB" id="A0A226CZ15"/>
<reference evidence="11 12" key="1">
    <citation type="submission" date="2015-12" db="EMBL/GenBank/DDBJ databases">
        <title>The genome of Folsomia candida.</title>
        <authorList>
            <person name="Faddeeva A."/>
            <person name="Derks M.F."/>
            <person name="Anvar Y."/>
            <person name="Smit S."/>
            <person name="Van Straalen N."/>
            <person name="Roelofs D."/>
        </authorList>
    </citation>
    <scope>NUCLEOTIDE SEQUENCE [LARGE SCALE GENOMIC DNA]</scope>
    <source>
        <strain evidence="11 12">VU population</strain>
        <tissue evidence="11">Whole body</tissue>
    </source>
</reference>
<comment type="subcellular location">
    <subcellularLocation>
        <location evidence="1 6 7">Nucleus</location>
    </subcellularLocation>
</comment>
<sequence>MHIDYLKRVEKMLALPVERLVGNSSSSCNNSLSTTTASSSRRMSLSPDSSNSQGSISSTVSETGGESGKCYCPKIISPPPAESSRHMNKNKNNNNEDDQVRIKVESPEDDLGRPCHNNRFPINNRKSGEDKDVNHSHNHSRTAFMPIRPSAQNSDNNGHQSHKRSKDHRHDELTDDDDDNDNSDDDEGGDIDVDGDDDNKSNHNKISPATTTTTTTNTATMCGGSSFSSSGTNSSPCFNFRPFAVSNFGLNLSSNVKNGKSETAAASLKFSIEDILRPDFGLTKFQLLAQHHHQQQQQIKRARIGPLLPSPGSSGGGGSSVSGRVAKGGSSSVSSTEGHRPYKPGPGSVIYHSEDSNGSCSSSRREPEVVDDTKVNPPVPEGPLLWPAWVYCTRYSDRPSSGPRSRRIRKSPREIPEEKRPRTAFTGEQLSKLKKEFDENRYLTEKRRQDLARDLKLHENQIKIWFQNKRAKLKKSTGTKNGLAMQLMAQGLYNHSTVPVDEDDEMMMEMM</sequence>
<dbReference type="EMBL" id="LNIX01000060">
    <property type="protein sequence ID" value="OXA37276.1"/>
    <property type="molecule type" value="Genomic_DNA"/>
</dbReference>
<feature type="region of interest" description="Disordered" evidence="9">
    <location>
        <begin position="22"/>
        <end position="219"/>
    </location>
</feature>
<gene>
    <name evidence="11" type="ORF">Fcan01_27960</name>
</gene>
<feature type="compositionally biased region" description="Basic and acidic residues" evidence="9">
    <location>
        <begin position="98"/>
        <end position="113"/>
    </location>
</feature>
<feature type="region of interest" description="Disordered" evidence="9">
    <location>
        <begin position="305"/>
        <end position="378"/>
    </location>
</feature>
<keyword evidence="12" id="KW-1185">Reference proteome</keyword>
<dbReference type="PRINTS" id="PR00026">
    <property type="entry name" value="ENGRAILED"/>
</dbReference>
<feature type="compositionally biased region" description="Basic and acidic residues" evidence="9">
    <location>
        <begin position="411"/>
        <end position="421"/>
    </location>
</feature>
<feature type="compositionally biased region" description="Low complexity" evidence="9">
    <location>
        <begin position="23"/>
        <end position="64"/>
    </location>
</feature>
<feature type="domain" description="Homeobox" evidence="10">
    <location>
        <begin position="416"/>
        <end position="476"/>
    </location>
</feature>
<feature type="compositionally biased region" description="Basic and acidic residues" evidence="9">
    <location>
        <begin position="126"/>
        <end position="135"/>
    </location>
</feature>
<evidence type="ECO:0000256" key="7">
    <source>
        <dbReference type="RuleBase" id="RU000682"/>
    </source>
</evidence>
<feature type="compositionally biased region" description="Acidic residues" evidence="9">
    <location>
        <begin position="173"/>
        <end position="197"/>
    </location>
</feature>
<dbReference type="GO" id="GO:0009653">
    <property type="term" value="P:anatomical structure morphogenesis"/>
    <property type="evidence" value="ECO:0007669"/>
    <property type="project" value="UniProtKB-ARBA"/>
</dbReference>
<evidence type="ECO:0000256" key="4">
    <source>
        <dbReference type="ARBA" id="ARBA00023155"/>
    </source>
</evidence>
<dbReference type="PROSITE" id="PS00027">
    <property type="entry name" value="HOMEOBOX_1"/>
    <property type="match status" value="1"/>
</dbReference>
<evidence type="ECO:0000256" key="1">
    <source>
        <dbReference type="ARBA" id="ARBA00004123"/>
    </source>
</evidence>
<evidence type="ECO:0000256" key="9">
    <source>
        <dbReference type="SAM" id="MobiDB-lite"/>
    </source>
</evidence>
<feature type="compositionally biased region" description="Basic and acidic residues" evidence="9">
    <location>
        <begin position="363"/>
        <end position="374"/>
    </location>
</feature>
<evidence type="ECO:0000313" key="12">
    <source>
        <dbReference type="Proteomes" id="UP000198287"/>
    </source>
</evidence>
<dbReference type="GO" id="GO:0000978">
    <property type="term" value="F:RNA polymerase II cis-regulatory region sequence-specific DNA binding"/>
    <property type="evidence" value="ECO:0007669"/>
    <property type="project" value="TreeGrafter"/>
</dbReference>
<dbReference type="GO" id="GO:0000981">
    <property type="term" value="F:DNA-binding transcription factor activity, RNA polymerase II-specific"/>
    <property type="evidence" value="ECO:0007669"/>
    <property type="project" value="InterPro"/>
</dbReference>
<feature type="compositionally biased region" description="Low complexity" evidence="9">
    <location>
        <begin position="209"/>
        <end position="219"/>
    </location>
</feature>
<dbReference type="InterPro" id="IPR050720">
    <property type="entry name" value="Engrailed_Homeobox_TFs"/>
</dbReference>
<evidence type="ECO:0000256" key="3">
    <source>
        <dbReference type="ARBA" id="ARBA00023125"/>
    </source>
</evidence>
<dbReference type="Gene3D" id="1.10.10.60">
    <property type="entry name" value="Homeodomain-like"/>
    <property type="match status" value="1"/>
</dbReference>
<dbReference type="SMART" id="SM00389">
    <property type="entry name" value="HOX"/>
    <property type="match status" value="1"/>
</dbReference>
<dbReference type="PANTHER" id="PTHR24341:SF6">
    <property type="entry name" value="HOMEOBOX PROTEIN INVECTED"/>
    <property type="match status" value="1"/>
</dbReference>
<feature type="DNA-binding region" description="Homeobox" evidence="6">
    <location>
        <begin position="418"/>
        <end position="477"/>
    </location>
</feature>
<evidence type="ECO:0000256" key="8">
    <source>
        <dbReference type="RuleBase" id="RU510713"/>
    </source>
</evidence>
<keyword evidence="4 6" id="KW-0371">Homeobox</keyword>
<dbReference type="PANTHER" id="PTHR24341">
    <property type="entry name" value="HOMEOBOX PROTEIN ENGRAILED"/>
    <property type="match status" value="1"/>
</dbReference>
<comment type="similarity">
    <text evidence="8">Belongs to the Engrailed homeobox family.</text>
</comment>
<accession>A0A226CZ15</accession>
<dbReference type="GO" id="GO:0005634">
    <property type="term" value="C:nucleus"/>
    <property type="evidence" value="ECO:0007669"/>
    <property type="project" value="UniProtKB-SubCell"/>
</dbReference>
<organism evidence="11 12">
    <name type="scientific">Folsomia candida</name>
    <name type="common">Springtail</name>
    <dbReference type="NCBI Taxonomy" id="158441"/>
    <lineage>
        <taxon>Eukaryota</taxon>
        <taxon>Metazoa</taxon>
        <taxon>Ecdysozoa</taxon>
        <taxon>Arthropoda</taxon>
        <taxon>Hexapoda</taxon>
        <taxon>Collembola</taxon>
        <taxon>Entomobryomorpha</taxon>
        <taxon>Isotomoidea</taxon>
        <taxon>Isotomidae</taxon>
        <taxon>Proisotominae</taxon>
        <taxon>Folsomia</taxon>
    </lineage>
</organism>
<evidence type="ECO:0000256" key="2">
    <source>
        <dbReference type="ARBA" id="ARBA00022473"/>
    </source>
</evidence>
<proteinExistence type="inferred from homology"/>
<dbReference type="Proteomes" id="UP000198287">
    <property type="component" value="Unassembled WGS sequence"/>
</dbReference>
<keyword evidence="5 6" id="KW-0539">Nucleus</keyword>
<dbReference type="FunFam" id="1.10.10.60:FF:000189">
    <property type="entry name" value="Homeobox protein engrailed-like"/>
    <property type="match status" value="1"/>
</dbReference>